<feature type="transmembrane region" description="Helical" evidence="1">
    <location>
        <begin position="6"/>
        <end position="31"/>
    </location>
</feature>
<evidence type="ECO:0000313" key="2">
    <source>
        <dbReference type="EMBL" id="SHN81760.1"/>
    </source>
</evidence>
<keyword evidence="1" id="KW-0812">Transmembrane</keyword>
<dbReference type="Proteomes" id="UP000184096">
    <property type="component" value="Chromosome I"/>
</dbReference>
<evidence type="ECO:0000313" key="3">
    <source>
        <dbReference type="Proteomes" id="UP000184096"/>
    </source>
</evidence>
<organism evidence="2 3">
    <name type="scientific">Bradyrhizobium erythrophlei</name>
    <dbReference type="NCBI Taxonomy" id="1437360"/>
    <lineage>
        <taxon>Bacteria</taxon>
        <taxon>Pseudomonadati</taxon>
        <taxon>Pseudomonadota</taxon>
        <taxon>Alphaproteobacteria</taxon>
        <taxon>Hyphomicrobiales</taxon>
        <taxon>Nitrobacteraceae</taxon>
        <taxon>Bradyrhizobium</taxon>
    </lineage>
</organism>
<proteinExistence type="predicted"/>
<evidence type="ECO:0000256" key="1">
    <source>
        <dbReference type="SAM" id="Phobius"/>
    </source>
</evidence>
<keyword evidence="1" id="KW-0472">Membrane</keyword>
<dbReference type="AlphaFoldDB" id="A0A1M7UFR0"/>
<evidence type="ECO:0008006" key="4">
    <source>
        <dbReference type="Google" id="ProtNLM"/>
    </source>
</evidence>
<dbReference type="PROSITE" id="PS51257">
    <property type="entry name" value="PROKAR_LIPOPROTEIN"/>
    <property type="match status" value="1"/>
</dbReference>
<keyword evidence="1" id="KW-1133">Transmembrane helix</keyword>
<name>A0A1M7UFR0_9BRAD</name>
<reference evidence="3" key="1">
    <citation type="submission" date="2016-11" db="EMBL/GenBank/DDBJ databases">
        <authorList>
            <person name="Varghese N."/>
            <person name="Submissions S."/>
        </authorList>
    </citation>
    <scope>NUCLEOTIDE SEQUENCE [LARGE SCALE GENOMIC DNA]</scope>
    <source>
        <strain evidence="3">GAS401</strain>
    </source>
</reference>
<accession>A0A1M7UFR0</accession>
<dbReference type="EMBL" id="LT670849">
    <property type="protein sequence ID" value="SHN81760.1"/>
    <property type="molecule type" value="Genomic_DNA"/>
</dbReference>
<protein>
    <recommendedName>
        <fullName evidence="4">Lipoprotein</fullName>
    </recommendedName>
</protein>
<sequence>MPVTKLITTFASVAVGACGLFAFSWVGLALLGF</sequence>
<keyword evidence="3" id="KW-1185">Reference proteome</keyword>
<gene>
    <name evidence="2" type="ORF">SAMN05444170_4896</name>
</gene>